<sequence length="76" mass="8677">MDDKKFMLPKKNLWLVVAGFVVVIIGFLLMTGSKTGTDFNPDIYSFRRIIVAPVVSLMGFVFIIFAILYKRKSTKE</sequence>
<dbReference type="Pfam" id="PF11297">
    <property type="entry name" value="DUF3098"/>
    <property type="match status" value="1"/>
</dbReference>
<proteinExistence type="predicted"/>
<feature type="transmembrane region" description="Helical" evidence="1">
    <location>
        <begin position="12"/>
        <end position="30"/>
    </location>
</feature>
<dbReference type="AlphaFoldDB" id="A0A653AAU9"/>
<evidence type="ECO:0008006" key="3">
    <source>
        <dbReference type="Google" id="ProtNLM"/>
    </source>
</evidence>
<keyword evidence="1" id="KW-0472">Membrane</keyword>
<reference evidence="2" key="1">
    <citation type="submission" date="2018-07" db="EMBL/GenBank/DDBJ databases">
        <authorList>
            <consortium name="Genoscope - CEA"/>
            <person name="William W."/>
        </authorList>
    </citation>
    <scope>NUCLEOTIDE SEQUENCE</scope>
    <source>
        <strain evidence="2">IK1</strain>
    </source>
</reference>
<gene>
    <name evidence="2" type="ORF">TRIP_D300084</name>
</gene>
<organism evidence="2">
    <name type="scientific">uncultured Paludibacter sp</name>
    <dbReference type="NCBI Taxonomy" id="497635"/>
    <lineage>
        <taxon>Bacteria</taxon>
        <taxon>Pseudomonadati</taxon>
        <taxon>Bacteroidota</taxon>
        <taxon>Bacteroidia</taxon>
        <taxon>Bacteroidales</taxon>
        <taxon>Paludibacteraceae</taxon>
        <taxon>Paludibacter</taxon>
        <taxon>environmental samples</taxon>
    </lineage>
</organism>
<evidence type="ECO:0000313" key="2">
    <source>
        <dbReference type="EMBL" id="VBB45124.1"/>
    </source>
</evidence>
<name>A0A653AAU9_9BACT</name>
<evidence type="ECO:0000256" key="1">
    <source>
        <dbReference type="SAM" id="Phobius"/>
    </source>
</evidence>
<dbReference type="InterPro" id="IPR021448">
    <property type="entry name" value="DUF3098"/>
</dbReference>
<keyword evidence="1" id="KW-0812">Transmembrane</keyword>
<protein>
    <recommendedName>
        <fullName evidence="3">DUF3098 domain-containing protein</fullName>
    </recommendedName>
</protein>
<keyword evidence="1" id="KW-1133">Transmembrane helix</keyword>
<feature type="transmembrane region" description="Helical" evidence="1">
    <location>
        <begin position="50"/>
        <end position="69"/>
    </location>
</feature>
<dbReference type="EMBL" id="UPXZ01000024">
    <property type="protein sequence ID" value="VBB45124.1"/>
    <property type="molecule type" value="Genomic_DNA"/>
</dbReference>
<accession>A0A653AAU9</accession>